<evidence type="ECO:0000313" key="5">
    <source>
        <dbReference type="Proteomes" id="UP000267250"/>
    </source>
</evidence>
<dbReference type="Pfam" id="PF03816">
    <property type="entry name" value="LytR_cpsA_psr"/>
    <property type="match status" value="1"/>
</dbReference>
<evidence type="ECO:0000259" key="3">
    <source>
        <dbReference type="Pfam" id="PF03816"/>
    </source>
</evidence>
<dbReference type="RefSeq" id="WP_127017033.1">
    <property type="nucleotide sequence ID" value="NZ_CP016379.1"/>
</dbReference>
<keyword evidence="2" id="KW-0812">Transmembrane</keyword>
<evidence type="ECO:0000256" key="2">
    <source>
        <dbReference type="SAM" id="Phobius"/>
    </source>
</evidence>
<name>A0A3S9SZG6_9FIRM</name>
<comment type="similarity">
    <text evidence="1">Belongs to the LytR/CpsA/Psr (LCP) family.</text>
</comment>
<reference evidence="4 5" key="1">
    <citation type="submission" date="2016-07" db="EMBL/GenBank/DDBJ databases">
        <title>Genome and transcriptome analysis of iron-reducing fermentative bacteria Anoxybacter fermentans.</title>
        <authorList>
            <person name="Zeng X."/>
            <person name="Shao Z."/>
        </authorList>
    </citation>
    <scope>NUCLEOTIDE SEQUENCE [LARGE SCALE GENOMIC DNA]</scope>
    <source>
        <strain evidence="4 5">DY22613</strain>
    </source>
</reference>
<dbReference type="AlphaFoldDB" id="A0A3S9SZG6"/>
<dbReference type="Proteomes" id="UP000267250">
    <property type="component" value="Chromosome"/>
</dbReference>
<dbReference type="NCBIfam" id="TIGR00350">
    <property type="entry name" value="lytR_cpsA_psr"/>
    <property type="match status" value="1"/>
</dbReference>
<dbReference type="Gene3D" id="3.40.630.190">
    <property type="entry name" value="LCP protein"/>
    <property type="match status" value="1"/>
</dbReference>
<dbReference type="PANTHER" id="PTHR33392:SF6">
    <property type="entry name" value="POLYISOPRENYL-TEICHOIC ACID--PEPTIDOGLYCAN TEICHOIC ACID TRANSFERASE TAGU"/>
    <property type="match status" value="1"/>
</dbReference>
<dbReference type="InterPro" id="IPR050922">
    <property type="entry name" value="LytR/CpsA/Psr_CW_biosynth"/>
</dbReference>
<keyword evidence="5" id="KW-1185">Reference proteome</keyword>
<accession>A0A3S9SZG6</accession>
<dbReference type="KEGG" id="aft:BBF96_10005"/>
<proteinExistence type="inferred from homology"/>
<protein>
    <recommendedName>
        <fullName evidence="3">Cell envelope-related transcriptional attenuator domain-containing protein</fullName>
    </recommendedName>
</protein>
<dbReference type="EMBL" id="CP016379">
    <property type="protein sequence ID" value="AZR73685.1"/>
    <property type="molecule type" value="Genomic_DNA"/>
</dbReference>
<gene>
    <name evidence="4" type="ORF">BBF96_10005</name>
</gene>
<feature type="transmembrane region" description="Helical" evidence="2">
    <location>
        <begin position="7"/>
        <end position="25"/>
    </location>
</feature>
<evidence type="ECO:0000256" key="1">
    <source>
        <dbReference type="ARBA" id="ARBA00006068"/>
    </source>
</evidence>
<evidence type="ECO:0000313" key="4">
    <source>
        <dbReference type="EMBL" id="AZR73685.1"/>
    </source>
</evidence>
<sequence>MKKWWPAIVAVLILIIGIFVYIYFFHSNTTPMLADIGSKDEEKVEHKDEEKVVDKSIYLIYGRDMSSEEGKTKEVKVETDLIITATLDPVSKTIDILFIPPNTVLEDNQEVKIIYDKEGIAGLKAGIEKLTGKKINGYIGIDYQPFVQLIDILGGIQVRMDESIDLPKYGLFIHPGINKLNGEETLKLLRLKRSKTNVLERIERQKKVIMAIYERLIEIKNFSQIQKVGDAVLQVREKLETDIESAQILKGFKFFSQGIEKVNVEILPGELINGLWIPAE</sequence>
<keyword evidence="2" id="KW-1133">Transmembrane helix</keyword>
<feature type="domain" description="Cell envelope-related transcriptional attenuator" evidence="3">
    <location>
        <begin position="79"/>
        <end position="216"/>
    </location>
</feature>
<dbReference type="PANTHER" id="PTHR33392">
    <property type="entry name" value="POLYISOPRENYL-TEICHOIC ACID--PEPTIDOGLYCAN TEICHOIC ACID TRANSFERASE TAGU"/>
    <property type="match status" value="1"/>
</dbReference>
<dbReference type="OrthoDB" id="27330at2"/>
<keyword evidence="2" id="KW-0472">Membrane</keyword>
<dbReference type="InterPro" id="IPR004474">
    <property type="entry name" value="LytR_CpsA_psr"/>
</dbReference>
<organism evidence="4 5">
    <name type="scientific">Anoxybacter fermentans</name>
    <dbReference type="NCBI Taxonomy" id="1323375"/>
    <lineage>
        <taxon>Bacteria</taxon>
        <taxon>Bacillati</taxon>
        <taxon>Bacillota</taxon>
        <taxon>Clostridia</taxon>
        <taxon>Halanaerobiales</taxon>
        <taxon>Anoxybacter</taxon>
    </lineage>
</organism>